<organism evidence="2 3">
    <name type="scientific">Polaromonas jejuensis</name>
    <dbReference type="NCBI Taxonomy" id="457502"/>
    <lineage>
        <taxon>Bacteria</taxon>
        <taxon>Pseudomonadati</taxon>
        <taxon>Pseudomonadota</taxon>
        <taxon>Betaproteobacteria</taxon>
        <taxon>Burkholderiales</taxon>
        <taxon>Comamonadaceae</taxon>
        <taxon>Polaromonas</taxon>
    </lineage>
</organism>
<keyword evidence="1" id="KW-1133">Transmembrane helix</keyword>
<proteinExistence type="predicted"/>
<gene>
    <name evidence="2" type="ORF">ACFPP7_03190</name>
</gene>
<name>A0ABW0Q4X5_9BURK</name>
<dbReference type="Pfam" id="PF09948">
    <property type="entry name" value="PpoB2"/>
    <property type="match status" value="1"/>
</dbReference>
<dbReference type="InterPro" id="IPR018688">
    <property type="entry name" value="PpoB2-like"/>
</dbReference>
<feature type="transmembrane region" description="Helical" evidence="1">
    <location>
        <begin position="241"/>
        <end position="262"/>
    </location>
</feature>
<feature type="transmembrane region" description="Helical" evidence="1">
    <location>
        <begin position="110"/>
        <end position="130"/>
    </location>
</feature>
<dbReference type="RefSeq" id="WP_068833749.1">
    <property type="nucleotide sequence ID" value="NZ_JBHSMX010000008.1"/>
</dbReference>
<feature type="transmembrane region" description="Helical" evidence="1">
    <location>
        <begin position="202"/>
        <end position="235"/>
    </location>
</feature>
<accession>A0ABW0Q4X5</accession>
<evidence type="ECO:0000313" key="2">
    <source>
        <dbReference type="EMBL" id="MFC5519921.1"/>
    </source>
</evidence>
<keyword evidence="1" id="KW-0812">Transmembrane</keyword>
<evidence type="ECO:0000313" key="3">
    <source>
        <dbReference type="Proteomes" id="UP001596084"/>
    </source>
</evidence>
<keyword evidence="1" id="KW-0472">Membrane</keyword>
<feature type="transmembrane region" description="Helical" evidence="1">
    <location>
        <begin position="142"/>
        <end position="162"/>
    </location>
</feature>
<reference evidence="3" key="1">
    <citation type="journal article" date="2019" name="Int. J. Syst. Evol. Microbiol.">
        <title>The Global Catalogue of Microorganisms (GCM) 10K type strain sequencing project: providing services to taxonomists for standard genome sequencing and annotation.</title>
        <authorList>
            <consortium name="The Broad Institute Genomics Platform"/>
            <consortium name="The Broad Institute Genome Sequencing Center for Infectious Disease"/>
            <person name="Wu L."/>
            <person name="Ma J."/>
        </authorList>
    </citation>
    <scope>NUCLEOTIDE SEQUENCE [LARGE SCALE GENOMIC DNA]</scope>
    <source>
        <strain evidence="3">CGMCC 4.7277</strain>
    </source>
</reference>
<protein>
    <submittedName>
        <fullName evidence="2">DUF2182 domain-containing protein</fullName>
    </submittedName>
</protein>
<feature type="transmembrane region" description="Helical" evidence="1">
    <location>
        <begin position="12"/>
        <end position="31"/>
    </location>
</feature>
<comment type="caution">
    <text evidence="2">The sequence shown here is derived from an EMBL/GenBank/DDBJ whole genome shotgun (WGS) entry which is preliminary data.</text>
</comment>
<keyword evidence="3" id="KW-1185">Reference proteome</keyword>
<evidence type="ECO:0000256" key="1">
    <source>
        <dbReference type="SAM" id="Phobius"/>
    </source>
</evidence>
<feature type="transmembrane region" description="Helical" evidence="1">
    <location>
        <begin position="69"/>
        <end position="90"/>
    </location>
</feature>
<sequence length="263" mass="28475">MMGPEALLRHERPIIVCGIAAVFALSWVYIWQGAGMGMSALDMTTLSLFPHRQTSMEGSMEASWRIVAAMWWVMMIAMMTPSATPLVLLYSKVLERQSGPMARRYAATSLLMAGYLVVWLAFSVVAATLQKMLEPAGLISGMMLWSRSAALSAGVLAAAGLYQFSGTKRACLTQCRSPVRFLTQYARPGIGAGFMLGMRHGAFCVGCCWLLMALLFVGGIMNLIWIAALMLFVLVEKLMPAGATFGRVSGALMILWAGATLLV</sequence>
<dbReference type="EMBL" id="JBHSMX010000008">
    <property type="protein sequence ID" value="MFC5519921.1"/>
    <property type="molecule type" value="Genomic_DNA"/>
</dbReference>
<dbReference type="Proteomes" id="UP001596084">
    <property type="component" value="Unassembled WGS sequence"/>
</dbReference>